<keyword evidence="1" id="KW-0488">Methylation</keyword>
<evidence type="ECO:0000313" key="4">
    <source>
        <dbReference type="Proteomes" id="UP000427281"/>
    </source>
</evidence>
<dbReference type="InterPro" id="IPR000983">
    <property type="entry name" value="Bac_GSPG_pilin"/>
</dbReference>
<name>A0A6I6ACY0_9PLAN</name>
<dbReference type="Pfam" id="PF07596">
    <property type="entry name" value="SBP_bac_10"/>
    <property type="match status" value="1"/>
</dbReference>
<dbReference type="PANTHER" id="PTHR30093">
    <property type="entry name" value="GENERAL SECRETION PATHWAY PROTEIN G"/>
    <property type="match status" value="1"/>
</dbReference>
<evidence type="ECO:0000256" key="1">
    <source>
        <dbReference type="ARBA" id="ARBA00022481"/>
    </source>
</evidence>
<proteinExistence type="predicted"/>
<dbReference type="NCBIfam" id="TIGR04294">
    <property type="entry name" value="pre_pil_HX9DG"/>
    <property type="match status" value="1"/>
</dbReference>
<dbReference type="InterPro" id="IPR045584">
    <property type="entry name" value="Pilin-like"/>
</dbReference>
<dbReference type="PRINTS" id="PR00813">
    <property type="entry name" value="BCTERIALGSPG"/>
</dbReference>
<evidence type="ECO:0000313" key="3">
    <source>
        <dbReference type="EMBL" id="QGQ24028.1"/>
    </source>
</evidence>
<dbReference type="EMBL" id="CP043930">
    <property type="protein sequence ID" value="QGQ24028.1"/>
    <property type="molecule type" value="Genomic_DNA"/>
</dbReference>
<dbReference type="AlphaFoldDB" id="A0A6I6ACY0"/>
<protein>
    <submittedName>
        <fullName evidence="3">DUF1559 domain-containing protein</fullName>
    </submittedName>
</protein>
<dbReference type="InterPro" id="IPR011453">
    <property type="entry name" value="DUF1559"/>
</dbReference>
<sequence>MISLPVKKSHSAGFVLMELWCVIAVIAILIALLLPAVQSAREAARATTCKNNLMQLGIALQNYQMAHLVLPSGTVNSQGPILNQPQGYHVGWVIQILPLLDERVAFQRYDFAKGVYDPVNSEIANHRLTCFVCPSSYLGGYNYAGCQNDVEAPIDSDNQGVFFLNSSIREKDLKDGRAYTIYVGETADGGFLSWTSGTSSTLRNMGTKINQSLKSRISSRVAFPYGDSREYQFQNDPMSDSYFDEYEEMTTDGNSDGIRETEELTAEERKSLLRVGGFSSFHAEGAHFSMGDTSVRYISQKTDYEILKRLANRQDGNLVGEY</sequence>
<organism evidence="3 4">
    <name type="scientific">Gimesia benthica</name>
    <dbReference type="NCBI Taxonomy" id="2608982"/>
    <lineage>
        <taxon>Bacteria</taxon>
        <taxon>Pseudomonadati</taxon>
        <taxon>Planctomycetota</taxon>
        <taxon>Planctomycetia</taxon>
        <taxon>Planctomycetales</taxon>
        <taxon>Planctomycetaceae</taxon>
        <taxon>Gimesia</taxon>
    </lineage>
</organism>
<dbReference type="PANTHER" id="PTHR30093:SF2">
    <property type="entry name" value="TYPE II SECRETION SYSTEM PROTEIN H"/>
    <property type="match status" value="1"/>
</dbReference>
<dbReference type="InterPro" id="IPR027558">
    <property type="entry name" value="Pre_pil_HX9DG_C"/>
</dbReference>
<dbReference type="GO" id="GO:0015628">
    <property type="term" value="P:protein secretion by the type II secretion system"/>
    <property type="evidence" value="ECO:0007669"/>
    <property type="project" value="InterPro"/>
</dbReference>
<dbReference type="GO" id="GO:0015627">
    <property type="term" value="C:type II protein secretion system complex"/>
    <property type="evidence" value="ECO:0007669"/>
    <property type="project" value="InterPro"/>
</dbReference>
<keyword evidence="4" id="KW-1185">Reference proteome</keyword>
<reference evidence="3 4" key="1">
    <citation type="submission" date="2019-09" db="EMBL/GenBank/DDBJ databases">
        <title>Gimesia benthica sp. nov., a novel bacterium isolated from deep-sea water of the Northwest Indian Ocean.</title>
        <authorList>
            <person name="Dai X."/>
        </authorList>
    </citation>
    <scope>NUCLEOTIDE SEQUENCE [LARGE SCALE GENOMIC DNA]</scope>
    <source>
        <strain evidence="3 4">E7</strain>
    </source>
</reference>
<dbReference type="Proteomes" id="UP000427281">
    <property type="component" value="Chromosome"/>
</dbReference>
<evidence type="ECO:0000259" key="2">
    <source>
        <dbReference type="Pfam" id="PF07596"/>
    </source>
</evidence>
<dbReference type="KEGG" id="gim:F1728_15635"/>
<gene>
    <name evidence="3" type="ORF">F1728_15635</name>
</gene>
<feature type="domain" description="DUF1559" evidence="2">
    <location>
        <begin position="38"/>
        <end position="304"/>
    </location>
</feature>
<dbReference type="Gene3D" id="3.30.700.10">
    <property type="entry name" value="Glycoprotein, Type 4 Pilin"/>
    <property type="match status" value="1"/>
</dbReference>
<dbReference type="SUPFAM" id="SSF54523">
    <property type="entry name" value="Pili subunits"/>
    <property type="match status" value="1"/>
</dbReference>
<accession>A0A6I6ACY0</accession>